<evidence type="ECO:0000313" key="3">
    <source>
        <dbReference type="Proteomes" id="UP001283361"/>
    </source>
</evidence>
<proteinExistence type="predicted"/>
<dbReference type="EMBL" id="JAWDGP010005809">
    <property type="protein sequence ID" value="KAK3751710.1"/>
    <property type="molecule type" value="Genomic_DNA"/>
</dbReference>
<name>A0AAE0YMY8_9GAST</name>
<feature type="region of interest" description="Disordered" evidence="1">
    <location>
        <begin position="1"/>
        <end position="26"/>
    </location>
</feature>
<dbReference type="Proteomes" id="UP001283361">
    <property type="component" value="Unassembled WGS sequence"/>
</dbReference>
<reference evidence="2" key="1">
    <citation type="journal article" date="2023" name="G3 (Bethesda)">
        <title>A reference genome for the long-term kleptoplast-retaining sea slug Elysia crispata morphotype clarki.</title>
        <authorList>
            <person name="Eastman K.E."/>
            <person name="Pendleton A.L."/>
            <person name="Shaikh M.A."/>
            <person name="Suttiyut T."/>
            <person name="Ogas R."/>
            <person name="Tomko P."/>
            <person name="Gavelis G."/>
            <person name="Widhalm J.R."/>
            <person name="Wisecaver J.H."/>
        </authorList>
    </citation>
    <scope>NUCLEOTIDE SEQUENCE</scope>
    <source>
        <strain evidence="2">ECLA1</strain>
    </source>
</reference>
<keyword evidence="3" id="KW-1185">Reference proteome</keyword>
<accession>A0AAE0YMY8</accession>
<dbReference type="AlphaFoldDB" id="A0AAE0YMY8"/>
<sequence length="121" mass="13899">MLSPTHSQQNDEDFTPGGYRPQIHNSTVYTRPVPLYKRVRNEKLSIRPEHTRDNLGGDTSIRWLSEMATGFVEQLPKVKVDGRPRLLQTGQDFYRELGLPQVAAVKYRTGPQRPLSFYISV</sequence>
<gene>
    <name evidence="2" type="ORF">RRG08_065616</name>
</gene>
<evidence type="ECO:0000256" key="1">
    <source>
        <dbReference type="SAM" id="MobiDB-lite"/>
    </source>
</evidence>
<protein>
    <submittedName>
        <fullName evidence="2">Uncharacterized protein</fullName>
    </submittedName>
</protein>
<organism evidence="2 3">
    <name type="scientific">Elysia crispata</name>
    <name type="common">lettuce slug</name>
    <dbReference type="NCBI Taxonomy" id="231223"/>
    <lineage>
        <taxon>Eukaryota</taxon>
        <taxon>Metazoa</taxon>
        <taxon>Spiralia</taxon>
        <taxon>Lophotrochozoa</taxon>
        <taxon>Mollusca</taxon>
        <taxon>Gastropoda</taxon>
        <taxon>Heterobranchia</taxon>
        <taxon>Euthyneura</taxon>
        <taxon>Panpulmonata</taxon>
        <taxon>Sacoglossa</taxon>
        <taxon>Placobranchoidea</taxon>
        <taxon>Plakobranchidae</taxon>
        <taxon>Elysia</taxon>
    </lineage>
</organism>
<comment type="caution">
    <text evidence="2">The sequence shown here is derived from an EMBL/GenBank/DDBJ whole genome shotgun (WGS) entry which is preliminary data.</text>
</comment>
<evidence type="ECO:0000313" key="2">
    <source>
        <dbReference type="EMBL" id="KAK3751710.1"/>
    </source>
</evidence>